<feature type="domain" description="HTH psq-type" evidence="1">
    <location>
        <begin position="14"/>
        <end position="47"/>
    </location>
</feature>
<evidence type="ECO:0000313" key="3">
    <source>
        <dbReference type="EMBL" id="CAF4318767.1"/>
    </source>
</evidence>
<sequence length="49" mass="5347">MPTVKSRRAICPKEQLTNVIDAVKSGQMTSVKASEVYGVPQSTIRSILK</sequence>
<dbReference type="Proteomes" id="UP000663842">
    <property type="component" value="Unassembled WGS sequence"/>
</dbReference>
<dbReference type="Proteomes" id="UP000663887">
    <property type="component" value="Unassembled WGS sequence"/>
</dbReference>
<dbReference type="SUPFAM" id="SSF46689">
    <property type="entry name" value="Homeodomain-like"/>
    <property type="match status" value="1"/>
</dbReference>
<dbReference type="Gene3D" id="1.10.10.60">
    <property type="entry name" value="Homeodomain-like"/>
    <property type="match status" value="1"/>
</dbReference>
<name>A0A820IYZ6_9BILA</name>
<evidence type="ECO:0000259" key="1">
    <source>
        <dbReference type="Pfam" id="PF05225"/>
    </source>
</evidence>
<dbReference type="InterPro" id="IPR007889">
    <property type="entry name" value="HTH_Psq"/>
</dbReference>
<comment type="caution">
    <text evidence="3">The sequence shown here is derived from an EMBL/GenBank/DDBJ whole genome shotgun (WGS) entry which is preliminary data.</text>
</comment>
<reference evidence="3" key="1">
    <citation type="submission" date="2021-02" db="EMBL/GenBank/DDBJ databases">
        <authorList>
            <person name="Nowell W R."/>
        </authorList>
    </citation>
    <scope>NUCLEOTIDE SEQUENCE</scope>
</reference>
<dbReference type="EMBL" id="CAJOBF010012459">
    <property type="protein sequence ID" value="CAF4318767.1"/>
    <property type="molecule type" value="Genomic_DNA"/>
</dbReference>
<evidence type="ECO:0000313" key="2">
    <source>
        <dbReference type="EMBL" id="CAF2170684.1"/>
    </source>
</evidence>
<protein>
    <recommendedName>
        <fullName evidence="1">HTH psq-type domain-containing protein</fullName>
    </recommendedName>
</protein>
<accession>A0A820IYZ6</accession>
<dbReference type="InterPro" id="IPR009057">
    <property type="entry name" value="Homeodomain-like_sf"/>
</dbReference>
<evidence type="ECO:0000313" key="4">
    <source>
        <dbReference type="Proteomes" id="UP000663842"/>
    </source>
</evidence>
<dbReference type="Pfam" id="PF05225">
    <property type="entry name" value="HTH_psq"/>
    <property type="match status" value="1"/>
</dbReference>
<organism evidence="3 4">
    <name type="scientific">Rotaria magnacalcarata</name>
    <dbReference type="NCBI Taxonomy" id="392030"/>
    <lineage>
        <taxon>Eukaryota</taxon>
        <taxon>Metazoa</taxon>
        <taxon>Spiralia</taxon>
        <taxon>Gnathifera</taxon>
        <taxon>Rotifera</taxon>
        <taxon>Eurotatoria</taxon>
        <taxon>Bdelloidea</taxon>
        <taxon>Philodinida</taxon>
        <taxon>Philodinidae</taxon>
        <taxon>Rotaria</taxon>
    </lineage>
</organism>
<dbReference type="AlphaFoldDB" id="A0A820IYZ6"/>
<feature type="non-terminal residue" evidence="3">
    <location>
        <position position="49"/>
    </location>
</feature>
<proteinExistence type="predicted"/>
<gene>
    <name evidence="3" type="ORF">UXM345_LOCUS34347</name>
    <name evidence="2" type="ORF">XDN619_LOCUS31182</name>
</gene>
<dbReference type="EMBL" id="CAJNRG010015512">
    <property type="protein sequence ID" value="CAF2170684.1"/>
    <property type="molecule type" value="Genomic_DNA"/>
</dbReference>
<dbReference type="GO" id="GO:0003677">
    <property type="term" value="F:DNA binding"/>
    <property type="evidence" value="ECO:0007669"/>
    <property type="project" value="InterPro"/>
</dbReference>